<feature type="chain" id="PRO_5046147243" evidence="1">
    <location>
        <begin position="28"/>
        <end position="745"/>
    </location>
</feature>
<gene>
    <name evidence="2" type="ORF">PG994_003424</name>
</gene>
<evidence type="ECO:0000256" key="1">
    <source>
        <dbReference type="SAM" id="SignalP"/>
    </source>
</evidence>
<dbReference type="Pfam" id="PF14518">
    <property type="entry name" value="Haem_oxygenas_2"/>
    <property type="match status" value="1"/>
</dbReference>
<organism evidence="2 3">
    <name type="scientific">Apiospora phragmitis</name>
    <dbReference type="NCBI Taxonomy" id="2905665"/>
    <lineage>
        <taxon>Eukaryota</taxon>
        <taxon>Fungi</taxon>
        <taxon>Dikarya</taxon>
        <taxon>Ascomycota</taxon>
        <taxon>Pezizomycotina</taxon>
        <taxon>Sordariomycetes</taxon>
        <taxon>Xylariomycetidae</taxon>
        <taxon>Amphisphaeriales</taxon>
        <taxon>Apiosporaceae</taxon>
        <taxon>Apiospora</taxon>
    </lineage>
</organism>
<dbReference type="RefSeq" id="XP_066719111.1">
    <property type="nucleotide sequence ID" value="XM_066854833.1"/>
</dbReference>
<evidence type="ECO:0000313" key="2">
    <source>
        <dbReference type="EMBL" id="KAK8076152.1"/>
    </source>
</evidence>
<name>A0ABR1VY87_9PEZI</name>
<dbReference type="Proteomes" id="UP001480595">
    <property type="component" value="Unassembled WGS sequence"/>
</dbReference>
<dbReference type="GeneID" id="92087896"/>
<dbReference type="SMART" id="SM01236">
    <property type="entry name" value="Haem_oxygenase_2"/>
    <property type="match status" value="1"/>
</dbReference>
<comment type="caution">
    <text evidence="2">The sequence shown here is derived from an EMBL/GenBank/DDBJ whole genome shotgun (WGS) entry which is preliminary data.</text>
</comment>
<dbReference type="Gene3D" id="1.20.910.10">
    <property type="entry name" value="Heme oxygenase-like"/>
    <property type="match status" value="1"/>
</dbReference>
<sequence>MTTVLHALMAVALGLLVFVVKRKKTRGDAPKRKRIVSPNADAVECNEEEKKQSEQESGFQQLYFKLHNLESHAEILGPARESLVTLLRETSLRASRRRRSGSSILSIEEYDSTVLREFLMRQHEKVMDQWQEYLACRARGQSSELFGTLQDAEKWLRRMAPVKFVDGAWLGYAHRLGATTPFALHQGGESNVIGGVLEILTEELGDGHVTRNHVFLYRKLLRGVIGEDDSDGYISSILPAADSLEFVERAEELGMDDPQILGFNLHYEPITLQTLVAMRELEELGIDSCYFRLHVCIDNADTGHAAMALDIVIRYLEVVREMAHGRGEEGKTAVKEAWRRIQAGYVLSQELGRDEGGQDCEAVGDDIDDCHLTENEASVIQILRLKSRVGHRLHCTSRARIGRKLLADWLSPELWQSKRQQVFLLDALAAAQPWIRMGDSDRSLLIRELSWKGKMFGAFTDREVQIVKNWIDSLGREEHSRRFTEEDWEIRLRGMHQALTAPPSVPPPAPRVESLRIRDLKGLRLSIDAKSQDAMLSLWFAHPCLLQNGLSIPYRTMTPLAGYICRILRVEQGSIAPSDCSAESEGSTQRFSLIDLGLEMVQRRGGDRTLPTCLEDVLKWATEETNGGATSGDRYKTTVTFASTMLQWAMQPVACSGLLIGLSRAFVDLEMLVSVTEGLLSEEGQKALRHMAGCKLNFLDLCLREIQSDEAILAGFHMGYNQGWAEIEKLLAKDSELQSESATPR</sequence>
<proteinExistence type="predicted"/>
<dbReference type="InterPro" id="IPR016084">
    <property type="entry name" value="Haem_Oase-like_multi-hlx"/>
</dbReference>
<feature type="signal peptide" evidence="1">
    <location>
        <begin position="1"/>
        <end position="27"/>
    </location>
</feature>
<reference evidence="2 3" key="1">
    <citation type="submission" date="2023-01" db="EMBL/GenBank/DDBJ databases">
        <title>Analysis of 21 Apiospora genomes using comparative genomics revels a genus with tremendous synthesis potential of carbohydrate active enzymes and secondary metabolites.</title>
        <authorList>
            <person name="Sorensen T."/>
        </authorList>
    </citation>
    <scope>NUCLEOTIDE SEQUENCE [LARGE SCALE GENOMIC DNA]</scope>
    <source>
        <strain evidence="2 3">CBS 135458</strain>
    </source>
</reference>
<evidence type="ECO:0000313" key="3">
    <source>
        <dbReference type="Proteomes" id="UP001480595"/>
    </source>
</evidence>
<protein>
    <submittedName>
        <fullName evidence="2">Uncharacterized protein</fullName>
    </submittedName>
</protein>
<keyword evidence="1" id="KW-0732">Signal</keyword>
<dbReference type="EMBL" id="JAQQWL010000004">
    <property type="protein sequence ID" value="KAK8076152.1"/>
    <property type="molecule type" value="Genomic_DNA"/>
</dbReference>
<keyword evidence="3" id="KW-1185">Reference proteome</keyword>
<accession>A0ABR1VY87</accession>